<evidence type="ECO:0008006" key="4">
    <source>
        <dbReference type="Google" id="ProtNLM"/>
    </source>
</evidence>
<protein>
    <recommendedName>
        <fullName evidence="4">Transmembrane protein</fullName>
    </recommendedName>
</protein>
<keyword evidence="1" id="KW-0812">Transmembrane</keyword>
<evidence type="ECO:0000256" key="1">
    <source>
        <dbReference type="SAM" id="Phobius"/>
    </source>
</evidence>
<keyword evidence="1" id="KW-1133">Transmembrane helix</keyword>
<comment type="caution">
    <text evidence="2">The sequence shown here is derived from an EMBL/GenBank/DDBJ whole genome shotgun (WGS) entry which is preliminary data.</text>
</comment>
<evidence type="ECO:0000313" key="3">
    <source>
        <dbReference type="Proteomes" id="UP000692954"/>
    </source>
</evidence>
<reference evidence="2" key="1">
    <citation type="submission" date="2021-01" db="EMBL/GenBank/DDBJ databases">
        <authorList>
            <consortium name="Genoscope - CEA"/>
            <person name="William W."/>
        </authorList>
    </citation>
    <scope>NUCLEOTIDE SEQUENCE</scope>
</reference>
<dbReference type="AlphaFoldDB" id="A0A8S1R0J3"/>
<organism evidence="2 3">
    <name type="scientific">Paramecium sonneborni</name>
    <dbReference type="NCBI Taxonomy" id="65129"/>
    <lineage>
        <taxon>Eukaryota</taxon>
        <taxon>Sar</taxon>
        <taxon>Alveolata</taxon>
        <taxon>Ciliophora</taxon>
        <taxon>Intramacronucleata</taxon>
        <taxon>Oligohymenophorea</taxon>
        <taxon>Peniculida</taxon>
        <taxon>Parameciidae</taxon>
        <taxon>Paramecium</taxon>
    </lineage>
</organism>
<gene>
    <name evidence="2" type="ORF">PSON_ATCC_30995.1.T1320007</name>
</gene>
<keyword evidence="1" id="KW-0472">Membrane</keyword>
<feature type="transmembrane region" description="Helical" evidence="1">
    <location>
        <begin position="119"/>
        <end position="144"/>
    </location>
</feature>
<dbReference type="Proteomes" id="UP000692954">
    <property type="component" value="Unassembled WGS sequence"/>
</dbReference>
<feature type="transmembrane region" description="Helical" evidence="1">
    <location>
        <begin position="37"/>
        <end position="56"/>
    </location>
</feature>
<name>A0A8S1R0J3_9CILI</name>
<keyword evidence="3" id="KW-1185">Reference proteome</keyword>
<accession>A0A8S1R0J3</accession>
<evidence type="ECO:0000313" key="2">
    <source>
        <dbReference type="EMBL" id="CAD8121358.1"/>
    </source>
</evidence>
<dbReference type="EMBL" id="CAJJDN010000132">
    <property type="protein sequence ID" value="CAD8121358.1"/>
    <property type="molecule type" value="Genomic_DNA"/>
</dbReference>
<sequence length="214" mass="25480">MYQIQIFADYIAIKVVFCAKKKQSHQMDLLVINVIKIIIWTLQNPCFLFFTILGMFRKKNPRDLSIIKMFQKQQINPELQNSNVIVAPFYQIAKYCIIDKCDSLISQTVNFIIQFQVKILINIFLMKLIFQIISISSILITQIMQEHKNFRQQFLFKTMIFFKALQGFKKLREFMKMSICILKLTFTPSRHRLFIVPIVITNFLIRKYQKAQGF</sequence>
<proteinExistence type="predicted"/>